<dbReference type="EMBL" id="KN831986">
    <property type="protein sequence ID" value="KIO01743.1"/>
    <property type="molecule type" value="Genomic_DNA"/>
</dbReference>
<reference evidence="2" key="2">
    <citation type="submission" date="2015-01" db="EMBL/GenBank/DDBJ databases">
        <title>Evolutionary Origins and Diversification of the Mycorrhizal Mutualists.</title>
        <authorList>
            <consortium name="DOE Joint Genome Institute"/>
            <consortium name="Mycorrhizal Genomics Consortium"/>
            <person name="Kohler A."/>
            <person name="Kuo A."/>
            <person name="Nagy L.G."/>
            <person name="Floudas D."/>
            <person name="Copeland A."/>
            <person name="Barry K.W."/>
            <person name="Cichocki N."/>
            <person name="Veneault-Fourrey C."/>
            <person name="LaButti K."/>
            <person name="Lindquist E.A."/>
            <person name="Lipzen A."/>
            <person name="Lundell T."/>
            <person name="Morin E."/>
            <person name="Murat C."/>
            <person name="Riley R."/>
            <person name="Ohm R."/>
            <person name="Sun H."/>
            <person name="Tunlid A."/>
            <person name="Henrissat B."/>
            <person name="Grigoriev I.V."/>
            <person name="Hibbett D.S."/>
            <person name="Martin F."/>
        </authorList>
    </citation>
    <scope>NUCLEOTIDE SEQUENCE [LARGE SCALE GENOMIC DNA]</scope>
    <source>
        <strain evidence="2">Marx 270</strain>
    </source>
</reference>
<organism evidence="1 2">
    <name type="scientific">Pisolithus tinctorius Marx 270</name>
    <dbReference type="NCBI Taxonomy" id="870435"/>
    <lineage>
        <taxon>Eukaryota</taxon>
        <taxon>Fungi</taxon>
        <taxon>Dikarya</taxon>
        <taxon>Basidiomycota</taxon>
        <taxon>Agaricomycotina</taxon>
        <taxon>Agaricomycetes</taxon>
        <taxon>Agaricomycetidae</taxon>
        <taxon>Boletales</taxon>
        <taxon>Sclerodermatineae</taxon>
        <taxon>Pisolithaceae</taxon>
        <taxon>Pisolithus</taxon>
    </lineage>
</organism>
<dbReference type="InParanoid" id="A0A0C3IY40"/>
<evidence type="ECO:0000313" key="2">
    <source>
        <dbReference type="Proteomes" id="UP000054217"/>
    </source>
</evidence>
<name>A0A0C3IY40_PISTI</name>
<reference evidence="1 2" key="1">
    <citation type="submission" date="2014-04" db="EMBL/GenBank/DDBJ databases">
        <authorList>
            <consortium name="DOE Joint Genome Institute"/>
            <person name="Kuo A."/>
            <person name="Kohler A."/>
            <person name="Costa M.D."/>
            <person name="Nagy L.G."/>
            <person name="Floudas D."/>
            <person name="Copeland A."/>
            <person name="Barry K.W."/>
            <person name="Cichocki N."/>
            <person name="Veneault-Fourrey C."/>
            <person name="LaButti K."/>
            <person name="Lindquist E.A."/>
            <person name="Lipzen A."/>
            <person name="Lundell T."/>
            <person name="Morin E."/>
            <person name="Murat C."/>
            <person name="Sun H."/>
            <person name="Tunlid A."/>
            <person name="Henrissat B."/>
            <person name="Grigoriev I.V."/>
            <person name="Hibbett D.S."/>
            <person name="Martin F."/>
            <person name="Nordberg H.P."/>
            <person name="Cantor M.N."/>
            <person name="Hua S.X."/>
        </authorList>
    </citation>
    <scope>NUCLEOTIDE SEQUENCE [LARGE SCALE GENOMIC DNA]</scope>
    <source>
        <strain evidence="1 2">Marx 270</strain>
    </source>
</reference>
<keyword evidence="2" id="KW-1185">Reference proteome</keyword>
<proteinExistence type="predicted"/>
<gene>
    <name evidence="1" type="ORF">M404DRAFT_1002858</name>
</gene>
<dbReference type="AlphaFoldDB" id="A0A0C3IY40"/>
<accession>A0A0C3IY40</accession>
<dbReference type="HOGENOM" id="CLU_2832223_0_0_1"/>
<dbReference type="Proteomes" id="UP000054217">
    <property type="component" value="Unassembled WGS sequence"/>
</dbReference>
<protein>
    <submittedName>
        <fullName evidence="1">Uncharacterized protein</fullName>
    </submittedName>
</protein>
<evidence type="ECO:0000313" key="1">
    <source>
        <dbReference type="EMBL" id="KIO01743.1"/>
    </source>
</evidence>
<sequence length="66" mass="7400">MENQGISISRYKASCDVDVHACSSSSNSTPDGKFVPRLRNGFSVSTLECRLSNLSLFFWVKNFFDC</sequence>